<dbReference type="Proteomes" id="UP001186944">
    <property type="component" value="Unassembled WGS sequence"/>
</dbReference>
<dbReference type="CDD" id="cd04477">
    <property type="entry name" value="RPA1N"/>
    <property type="match status" value="1"/>
</dbReference>
<dbReference type="Pfam" id="PF04057">
    <property type="entry name" value="Rep-A_N"/>
    <property type="match status" value="1"/>
</dbReference>
<dbReference type="FunFam" id="2.40.50.140:FF:000064">
    <property type="entry name" value="Replication protein A subunit"/>
    <property type="match status" value="1"/>
</dbReference>
<dbReference type="GO" id="GO:0006310">
    <property type="term" value="P:DNA recombination"/>
    <property type="evidence" value="ECO:0007669"/>
    <property type="project" value="InterPro"/>
</dbReference>
<dbReference type="GO" id="GO:0006260">
    <property type="term" value="P:DNA replication"/>
    <property type="evidence" value="ECO:0007669"/>
    <property type="project" value="UniProtKB-KW"/>
</dbReference>
<dbReference type="SUPFAM" id="SSF50249">
    <property type="entry name" value="Nucleic acid-binding proteins"/>
    <property type="match status" value="4"/>
</dbReference>
<keyword evidence="5 9" id="KW-0863">Zinc-finger</keyword>
<comment type="subunit">
    <text evidence="9">Component of the heterotrimeric canonical replication protein A complex (RPA).</text>
</comment>
<name>A0AA88XG48_PINIB</name>
<keyword evidence="3 9" id="KW-0235">DNA replication</keyword>
<dbReference type="PANTHER" id="PTHR47165">
    <property type="entry name" value="OS03G0429900 PROTEIN"/>
    <property type="match status" value="1"/>
</dbReference>
<feature type="region of interest" description="Disordered" evidence="10">
    <location>
        <begin position="111"/>
        <end position="195"/>
    </location>
</feature>
<dbReference type="InterPro" id="IPR031657">
    <property type="entry name" value="REPA_OB_2"/>
</dbReference>
<keyword evidence="6 9" id="KW-0862">Zinc</keyword>
<feature type="domain" description="Replication factor A C-terminal" evidence="13">
    <location>
        <begin position="472"/>
        <end position="617"/>
    </location>
</feature>
<dbReference type="AlphaFoldDB" id="A0AA88XG48"/>
<evidence type="ECO:0000256" key="10">
    <source>
        <dbReference type="SAM" id="MobiDB-lite"/>
    </source>
</evidence>
<accession>A0AA88XG48</accession>
<evidence type="ECO:0000313" key="16">
    <source>
        <dbReference type="Proteomes" id="UP001186944"/>
    </source>
</evidence>
<evidence type="ECO:0000313" key="15">
    <source>
        <dbReference type="EMBL" id="KAK3084764.1"/>
    </source>
</evidence>
<proteinExistence type="inferred from homology"/>
<evidence type="ECO:0000256" key="7">
    <source>
        <dbReference type="ARBA" id="ARBA00023125"/>
    </source>
</evidence>
<dbReference type="FunFam" id="2.40.50.140:FF:000041">
    <property type="entry name" value="Replication protein A subunit"/>
    <property type="match status" value="1"/>
</dbReference>
<dbReference type="GO" id="GO:0008270">
    <property type="term" value="F:zinc ion binding"/>
    <property type="evidence" value="ECO:0007669"/>
    <property type="project" value="UniProtKB-KW"/>
</dbReference>
<dbReference type="FunFam" id="2.40.50.140:FF:000090">
    <property type="entry name" value="Replication protein A subunit"/>
    <property type="match status" value="1"/>
</dbReference>
<gene>
    <name evidence="15" type="ORF">FSP39_018496</name>
</gene>
<dbReference type="NCBIfam" id="TIGR00617">
    <property type="entry name" value="rpa1"/>
    <property type="match status" value="1"/>
</dbReference>
<feature type="domain" description="Replication protein A OB" evidence="14">
    <location>
        <begin position="318"/>
        <end position="415"/>
    </location>
</feature>
<evidence type="ECO:0000256" key="5">
    <source>
        <dbReference type="ARBA" id="ARBA00022771"/>
    </source>
</evidence>
<dbReference type="InterPro" id="IPR013955">
    <property type="entry name" value="Rep_factor-A_C"/>
</dbReference>
<evidence type="ECO:0000256" key="4">
    <source>
        <dbReference type="ARBA" id="ARBA00022723"/>
    </source>
</evidence>
<dbReference type="InterPro" id="IPR004365">
    <property type="entry name" value="NA-bd_OB_tRNA"/>
</dbReference>
<dbReference type="GO" id="GO:0006281">
    <property type="term" value="P:DNA repair"/>
    <property type="evidence" value="ECO:0007669"/>
    <property type="project" value="InterPro"/>
</dbReference>
<dbReference type="CDD" id="cd04476">
    <property type="entry name" value="RPA1_DBD_C"/>
    <property type="match status" value="1"/>
</dbReference>
<evidence type="ECO:0000256" key="3">
    <source>
        <dbReference type="ARBA" id="ARBA00022705"/>
    </source>
</evidence>
<dbReference type="InterPro" id="IPR047192">
    <property type="entry name" value="Euk_RPA1_DBD_C"/>
</dbReference>
<dbReference type="InterPro" id="IPR004591">
    <property type="entry name" value="Rfa1"/>
</dbReference>
<keyword evidence="4 9" id="KW-0479">Metal-binding</keyword>
<evidence type="ECO:0000256" key="9">
    <source>
        <dbReference type="RuleBase" id="RU364130"/>
    </source>
</evidence>
<evidence type="ECO:0000259" key="11">
    <source>
        <dbReference type="Pfam" id="PF01336"/>
    </source>
</evidence>
<evidence type="ECO:0000259" key="14">
    <source>
        <dbReference type="Pfam" id="PF16900"/>
    </source>
</evidence>
<protein>
    <recommendedName>
        <fullName evidence="9">Replication protein A subunit</fullName>
    </recommendedName>
</protein>
<keyword evidence="16" id="KW-1185">Reference proteome</keyword>
<evidence type="ECO:0000256" key="1">
    <source>
        <dbReference type="ARBA" id="ARBA00004123"/>
    </source>
</evidence>
<dbReference type="GO" id="GO:0005634">
    <property type="term" value="C:nucleus"/>
    <property type="evidence" value="ECO:0007669"/>
    <property type="project" value="UniProtKB-SubCell"/>
</dbReference>
<feature type="compositionally biased region" description="Polar residues" evidence="10">
    <location>
        <begin position="160"/>
        <end position="172"/>
    </location>
</feature>
<keyword evidence="8 9" id="KW-0539">Nucleus</keyword>
<dbReference type="CDD" id="cd04475">
    <property type="entry name" value="RPA1_DBD_B"/>
    <property type="match status" value="1"/>
</dbReference>
<keyword evidence="7 9" id="KW-0238">DNA-binding</keyword>
<organism evidence="15 16">
    <name type="scientific">Pinctada imbricata</name>
    <name type="common">Atlantic pearl-oyster</name>
    <name type="synonym">Pinctada martensii</name>
    <dbReference type="NCBI Taxonomy" id="66713"/>
    <lineage>
        <taxon>Eukaryota</taxon>
        <taxon>Metazoa</taxon>
        <taxon>Spiralia</taxon>
        <taxon>Lophotrochozoa</taxon>
        <taxon>Mollusca</taxon>
        <taxon>Bivalvia</taxon>
        <taxon>Autobranchia</taxon>
        <taxon>Pteriomorphia</taxon>
        <taxon>Pterioida</taxon>
        <taxon>Pterioidea</taxon>
        <taxon>Pteriidae</taxon>
        <taxon>Pinctada</taxon>
    </lineage>
</organism>
<dbReference type="PANTHER" id="PTHR47165:SF4">
    <property type="entry name" value="OS03G0429900 PROTEIN"/>
    <property type="match status" value="1"/>
</dbReference>
<evidence type="ECO:0000256" key="2">
    <source>
        <dbReference type="ARBA" id="ARBA00005690"/>
    </source>
</evidence>
<dbReference type="Pfam" id="PF16900">
    <property type="entry name" value="REPA_OB_2"/>
    <property type="match status" value="1"/>
</dbReference>
<feature type="domain" description="OB" evidence="11">
    <location>
        <begin position="210"/>
        <end position="290"/>
    </location>
</feature>
<dbReference type="Pfam" id="PF08646">
    <property type="entry name" value="Rep_fac-A_C"/>
    <property type="match status" value="1"/>
</dbReference>
<comment type="similarity">
    <text evidence="2 9">Belongs to the replication factor A protein 1 family.</text>
</comment>
<evidence type="ECO:0000259" key="12">
    <source>
        <dbReference type="Pfam" id="PF04057"/>
    </source>
</evidence>
<comment type="caution">
    <text evidence="15">The sequence shown here is derived from an EMBL/GenBank/DDBJ whole genome shotgun (WGS) entry which is preliminary data.</text>
</comment>
<dbReference type="Pfam" id="PF01336">
    <property type="entry name" value="tRNA_anti-codon"/>
    <property type="match status" value="1"/>
</dbReference>
<dbReference type="Gene3D" id="2.40.50.140">
    <property type="entry name" value="Nucleic acid-binding proteins"/>
    <property type="match status" value="4"/>
</dbReference>
<feature type="compositionally biased region" description="Polar residues" evidence="10">
    <location>
        <begin position="116"/>
        <end position="134"/>
    </location>
</feature>
<dbReference type="FunFam" id="2.40.50.140:FF:000117">
    <property type="entry name" value="Replication protein A subunit"/>
    <property type="match status" value="1"/>
</dbReference>
<comment type="subcellular location">
    <subcellularLocation>
        <location evidence="1 9">Nucleus</location>
    </subcellularLocation>
</comment>
<evidence type="ECO:0000256" key="6">
    <source>
        <dbReference type="ARBA" id="ARBA00022833"/>
    </source>
</evidence>
<dbReference type="CDD" id="cd04474">
    <property type="entry name" value="RPA1_DBD_A"/>
    <property type="match status" value="1"/>
</dbReference>
<comment type="function">
    <text evidence="9">As part of the heterotrimeric replication protein A complex (RPA/RP-A), binds and stabilizes single-stranded DNA intermediates, that form during DNA replication or upon DNA stress. It prevents their reannealing and in parallel, recruits and activates different proteins and complexes involved in DNA metabolism. Thereby, it plays an essential role both in DNA replication and the cellular response to DNA damage.</text>
</comment>
<dbReference type="InterPro" id="IPR012340">
    <property type="entry name" value="NA-bd_OB-fold"/>
</dbReference>
<sequence>MIMMIFDLDVLYLQTIINGGHVDKPVLQVLSTKKISAQGSSSDRYRLLLSDGIVSYSHAMLATQLNSLMESNEMDNLCIVRIEKYLCNTIQGDRRVMIVLDVSVLHRGEQVGSRIGNPQQYKPGSVDQNENKTPAQLPPEIPKQESGQSFIGTVADKQQKPNTNNPYQQKASNMGGGSNYTMKPSAGSGTPGGSTKVHSIASLTPYQNRWRIRARVTQKSNVRTWSNSRGEGKLFSITLTDESGEIRATGFNESVDKYYEMLEVNKIYYVSKASLKIANKQYNTVQNEYEMTFNPDTMIDPCDEDVDLPSVQFDFVKINELESKTPNSMIDLIGVVESCAEVSTVTGRQSGKEITKRDLQLVDQTGFVVNCTLWGTDAQSFNGSGNPVLAVKGAKLSDYGGRSVSVLAQSQMIVNPDVREAHMLRGWYDHDGKGMKFNSFQSEGGGARSGSTNWKTFAEMKSENVGADKAEYFTSKATIMYLKKENCMYQACPTEQCNKKVVDQGNGMYRCEKCNREFPNFKYRMMLSANLGDFSDNQWITCFHDSAEMVLGRNAEELGSLRESNESEFDQVFQEALFKSYVFQLRAKVETYNEESRLKTVCLNVAPVDFVEQGKRLAEEIKKLSAS</sequence>
<reference evidence="15" key="1">
    <citation type="submission" date="2019-08" db="EMBL/GenBank/DDBJ databases">
        <title>The improved chromosome-level genome for the pearl oyster Pinctada fucata martensii using PacBio sequencing and Hi-C.</title>
        <authorList>
            <person name="Zheng Z."/>
        </authorList>
    </citation>
    <scope>NUCLEOTIDE SEQUENCE</scope>
    <source>
        <strain evidence="15">ZZ-2019</strain>
        <tissue evidence="15">Adductor muscle</tissue>
    </source>
</reference>
<dbReference type="InterPro" id="IPR007199">
    <property type="entry name" value="Rep_factor-A_N"/>
</dbReference>
<dbReference type="EMBL" id="VSWD01000013">
    <property type="protein sequence ID" value="KAK3084764.1"/>
    <property type="molecule type" value="Genomic_DNA"/>
</dbReference>
<evidence type="ECO:0000256" key="8">
    <source>
        <dbReference type="ARBA" id="ARBA00023242"/>
    </source>
</evidence>
<evidence type="ECO:0000259" key="13">
    <source>
        <dbReference type="Pfam" id="PF08646"/>
    </source>
</evidence>
<dbReference type="GO" id="GO:0003677">
    <property type="term" value="F:DNA binding"/>
    <property type="evidence" value="ECO:0007669"/>
    <property type="project" value="UniProtKB-KW"/>
</dbReference>
<feature type="domain" description="Replication factor-A protein 1 N-terminal" evidence="12">
    <location>
        <begin position="15"/>
        <end position="106"/>
    </location>
</feature>